<gene>
    <name evidence="2" type="ORF">CLV92_11257</name>
</gene>
<organism evidence="2 3">
    <name type="scientific">Kineococcus xinjiangensis</name>
    <dbReference type="NCBI Taxonomy" id="512762"/>
    <lineage>
        <taxon>Bacteria</taxon>
        <taxon>Bacillati</taxon>
        <taxon>Actinomycetota</taxon>
        <taxon>Actinomycetes</taxon>
        <taxon>Kineosporiales</taxon>
        <taxon>Kineosporiaceae</taxon>
        <taxon>Kineococcus</taxon>
    </lineage>
</organism>
<dbReference type="InterPro" id="IPR041581">
    <property type="entry name" value="Glyoxalase_6"/>
</dbReference>
<dbReference type="Pfam" id="PF18029">
    <property type="entry name" value="Glyoxalase_6"/>
    <property type="match status" value="1"/>
</dbReference>
<comment type="caution">
    <text evidence="2">The sequence shown here is derived from an EMBL/GenBank/DDBJ whole genome shotgun (WGS) entry which is preliminary data.</text>
</comment>
<evidence type="ECO:0000313" key="2">
    <source>
        <dbReference type="EMBL" id="PPK92884.1"/>
    </source>
</evidence>
<dbReference type="Proteomes" id="UP000239485">
    <property type="component" value="Unassembled WGS sequence"/>
</dbReference>
<dbReference type="AlphaFoldDB" id="A0A2S6IF91"/>
<feature type="domain" description="Glyoxalase-like" evidence="1">
    <location>
        <begin position="18"/>
        <end position="116"/>
    </location>
</feature>
<keyword evidence="3" id="KW-1185">Reference proteome</keyword>
<dbReference type="EMBL" id="PTJD01000012">
    <property type="protein sequence ID" value="PPK92884.1"/>
    <property type="molecule type" value="Genomic_DNA"/>
</dbReference>
<dbReference type="SUPFAM" id="SSF54593">
    <property type="entry name" value="Glyoxalase/Bleomycin resistance protein/Dihydroxybiphenyl dioxygenase"/>
    <property type="match status" value="1"/>
</dbReference>
<evidence type="ECO:0000313" key="3">
    <source>
        <dbReference type="Proteomes" id="UP000239485"/>
    </source>
</evidence>
<name>A0A2S6IF91_9ACTN</name>
<reference evidence="2 3" key="1">
    <citation type="submission" date="2018-02" db="EMBL/GenBank/DDBJ databases">
        <title>Genomic Encyclopedia of Archaeal and Bacterial Type Strains, Phase II (KMG-II): from individual species to whole genera.</title>
        <authorList>
            <person name="Goeker M."/>
        </authorList>
    </citation>
    <scope>NUCLEOTIDE SEQUENCE [LARGE SCALE GENOMIC DNA]</scope>
    <source>
        <strain evidence="2 3">DSM 22857</strain>
    </source>
</reference>
<evidence type="ECO:0000259" key="1">
    <source>
        <dbReference type="Pfam" id="PF18029"/>
    </source>
</evidence>
<proteinExistence type="predicted"/>
<dbReference type="InterPro" id="IPR029068">
    <property type="entry name" value="Glyas_Bleomycin-R_OHBP_Dase"/>
</dbReference>
<protein>
    <recommendedName>
        <fullName evidence="1">Glyoxalase-like domain-containing protein</fullName>
    </recommendedName>
</protein>
<dbReference type="Gene3D" id="3.10.180.10">
    <property type="entry name" value="2,3-Dihydroxybiphenyl 1,2-Dioxygenase, domain 1"/>
    <property type="match status" value="1"/>
</dbReference>
<accession>A0A2S6IF91</accession>
<sequence>MGRYPRRVHRSRVSTLLIDVPREDAPSAAAFWSSALGVPALPVPGEEQFTSLPGAVPNVVTSVQAVDDQPRYHLDIETDDVEAETARLVRLGAVEVQRWLDCRTLRAPGGHLLCVIPLHSDRESFEANSRAWG</sequence>
<dbReference type="CDD" id="cd06587">
    <property type="entry name" value="VOC"/>
    <property type="match status" value="1"/>
</dbReference>